<sequence>MAKKKRKYPELTALKGKIREMGTTYRKIAEEMGIGVNTLSDKINGFYAISGPEMEQIATILDINPKDVAYFFMPSYCKTQQRSA</sequence>
<accession>A4J3R5</accession>
<evidence type="ECO:0000313" key="3">
    <source>
        <dbReference type="Proteomes" id="UP000001556"/>
    </source>
</evidence>
<dbReference type="OrthoDB" id="2087228at2"/>
<dbReference type="GO" id="GO:0003677">
    <property type="term" value="F:DNA binding"/>
    <property type="evidence" value="ECO:0007669"/>
    <property type="project" value="InterPro"/>
</dbReference>
<protein>
    <recommendedName>
        <fullName evidence="1">HTH cro/C1-type domain-containing protein</fullName>
    </recommendedName>
</protein>
<dbReference type="Pfam" id="PF13443">
    <property type="entry name" value="HTH_26"/>
    <property type="match status" value="1"/>
</dbReference>
<evidence type="ECO:0000313" key="2">
    <source>
        <dbReference type="EMBL" id="ABO49718.1"/>
    </source>
</evidence>
<keyword evidence="3" id="KW-1185">Reference proteome</keyword>
<proteinExistence type="predicted"/>
<reference evidence="2 3" key="1">
    <citation type="submission" date="2007-03" db="EMBL/GenBank/DDBJ databases">
        <title>Complete sequence of Desulfotomaculum reducens MI-1.</title>
        <authorList>
            <consortium name="US DOE Joint Genome Institute"/>
            <person name="Copeland A."/>
            <person name="Lucas S."/>
            <person name="Lapidus A."/>
            <person name="Barry K."/>
            <person name="Detter J.C."/>
            <person name="Glavina del Rio T."/>
            <person name="Hammon N."/>
            <person name="Israni S."/>
            <person name="Dalin E."/>
            <person name="Tice H."/>
            <person name="Pitluck S."/>
            <person name="Sims D."/>
            <person name="Brettin T."/>
            <person name="Bruce D."/>
            <person name="Han C."/>
            <person name="Tapia R."/>
            <person name="Schmutz J."/>
            <person name="Larimer F."/>
            <person name="Land M."/>
            <person name="Hauser L."/>
            <person name="Kyrpides N."/>
            <person name="Kim E."/>
            <person name="Tebo B.M."/>
            <person name="Richardson P."/>
        </authorList>
    </citation>
    <scope>NUCLEOTIDE SEQUENCE [LARGE SCALE GENOMIC DNA]</scope>
    <source>
        <strain evidence="2 3">MI-1</strain>
    </source>
</reference>
<feature type="domain" description="HTH cro/C1-type" evidence="1">
    <location>
        <begin position="17"/>
        <end position="69"/>
    </location>
</feature>
<dbReference type="HOGENOM" id="CLU_066192_46_1_9"/>
<dbReference type="Proteomes" id="UP000001556">
    <property type="component" value="Chromosome"/>
</dbReference>
<gene>
    <name evidence="2" type="ordered locus">Dred_1184</name>
</gene>
<organism evidence="2 3">
    <name type="scientific">Desulforamulus reducens (strain ATCC BAA-1160 / DSM 100696 / MI-1)</name>
    <name type="common">Desulfotomaculum reducens</name>
    <dbReference type="NCBI Taxonomy" id="349161"/>
    <lineage>
        <taxon>Bacteria</taxon>
        <taxon>Bacillati</taxon>
        <taxon>Bacillota</taxon>
        <taxon>Clostridia</taxon>
        <taxon>Eubacteriales</taxon>
        <taxon>Peptococcaceae</taxon>
        <taxon>Desulforamulus</taxon>
    </lineage>
</organism>
<dbReference type="AlphaFoldDB" id="A4J3R5"/>
<dbReference type="CDD" id="cd00093">
    <property type="entry name" value="HTH_XRE"/>
    <property type="match status" value="1"/>
</dbReference>
<evidence type="ECO:0000259" key="1">
    <source>
        <dbReference type="Pfam" id="PF13443"/>
    </source>
</evidence>
<dbReference type="InterPro" id="IPR001387">
    <property type="entry name" value="Cro/C1-type_HTH"/>
</dbReference>
<dbReference type="EMBL" id="CP000612">
    <property type="protein sequence ID" value="ABO49718.1"/>
    <property type="molecule type" value="Genomic_DNA"/>
</dbReference>
<dbReference type="InterPro" id="IPR010982">
    <property type="entry name" value="Lambda_DNA-bd_dom_sf"/>
</dbReference>
<dbReference type="Gene3D" id="1.10.260.40">
    <property type="entry name" value="lambda repressor-like DNA-binding domains"/>
    <property type="match status" value="1"/>
</dbReference>
<name>A4J3R5_DESRM</name>
<dbReference type="SUPFAM" id="SSF47413">
    <property type="entry name" value="lambda repressor-like DNA-binding domains"/>
    <property type="match status" value="1"/>
</dbReference>
<dbReference type="KEGG" id="drm:Dred_1184"/>
<dbReference type="RefSeq" id="WP_011877544.1">
    <property type="nucleotide sequence ID" value="NC_009253.1"/>
</dbReference>